<dbReference type="EMBL" id="NPDX01000001">
    <property type="protein sequence ID" value="PJZ85944.1"/>
    <property type="molecule type" value="Genomic_DNA"/>
</dbReference>
<gene>
    <name evidence="1" type="ORF">CH364_07095</name>
</gene>
<dbReference type="OrthoDB" id="337662at2"/>
<reference evidence="1 2" key="1">
    <citation type="submission" date="2017-07" db="EMBL/GenBank/DDBJ databases">
        <title>Leptospira spp. isolated from tropical soils.</title>
        <authorList>
            <person name="Thibeaux R."/>
            <person name="Iraola G."/>
            <person name="Ferres I."/>
            <person name="Bierque E."/>
            <person name="Girault D."/>
            <person name="Soupe-Gilbert M.-E."/>
            <person name="Picardeau M."/>
            <person name="Goarant C."/>
        </authorList>
    </citation>
    <scope>NUCLEOTIDE SEQUENCE [LARGE SCALE GENOMIC DNA]</scope>
    <source>
        <strain evidence="1 2">FH2-B-A1</strain>
    </source>
</reference>
<comment type="caution">
    <text evidence="1">The sequence shown here is derived from an EMBL/GenBank/DDBJ whole genome shotgun (WGS) entry which is preliminary data.</text>
</comment>
<organism evidence="1 2">
    <name type="scientific">Leptospira harrisiae</name>
    <dbReference type="NCBI Taxonomy" id="2023189"/>
    <lineage>
        <taxon>Bacteria</taxon>
        <taxon>Pseudomonadati</taxon>
        <taxon>Spirochaetota</taxon>
        <taxon>Spirochaetia</taxon>
        <taxon>Leptospirales</taxon>
        <taxon>Leptospiraceae</taxon>
        <taxon>Leptospira</taxon>
    </lineage>
</organism>
<dbReference type="RefSeq" id="WP_100742850.1">
    <property type="nucleotide sequence ID" value="NZ_NPDW01000001.1"/>
</dbReference>
<proteinExistence type="predicted"/>
<dbReference type="NCBIfam" id="NF047613">
    <property type="entry name" value="LIC11625_fam"/>
    <property type="match status" value="1"/>
</dbReference>
<sequence>MRRFWILGIIVLFPVTFIYGQQNSGLAEEFTKLEDYLRNPKLTDEQKKKNFEANMVSSVRSTLSKRLTNPKKDLKDLKFQDLQTERPEGTNTFFVKYKNYYFQYQFPVDPETYVTSPSEEIVLEKPEGLDLGSNAHKEEKKN</sequence>
<protein>
    <submittedName>
        <fullName evidence="1">Uncharacterized protein</fullName>
    </submittedName>
</protein>
<evidence type="ECO:0000313" key="2">
    <source>
        <dbReference type="Proteomes" id="UP000232145"/>
    </source>
</evidence>
<evidence type="ECO:0000313" key="1">
    <source>
        <dbReference type="EMBL" id="PJZ85944.1"/>
    </source>
</evidence>
<accession>A0A2N0ANQ5</accession>
<dbReference type="AlphaFoldDB" id="A0A2N0ANQ5"/>
<keyword evidence="2" id="KW-1185">Reference proteome</keyword>
<name>A0A2N0ANQ5_9LEPT</name>
<dbReference type="Proteomes" id="UP000232145">
    <property type="component" value="Unassembled WGS sequence"/>
</dbReference>